<feature type="domain" description="DUF362" evidence="1">
    <location>
        <begin position="40"/>
        <end position="231"/>
    </location>
</feature>
<organism evidence="2 3">
    <name type="scientific">Candidatus Mailhella merdigallinarum</name>
    <dbReference type="NCBI Taxonomy" id="2838658"/>
    <lineage>
        <taxon>Bacteria</taxon>
        <taxon>Pseudomonadati</taxon>
        <taxon>Thermodesulfobacteriota</taxon>
        <taxon>Desulfovibrionia</taxon>
        <taxon>Desulfovibrionales</taxon>
        <taxon>Desulfovibrionaceae</taxon>
        <taxon>Mailhella</taxon>
    </lineage>
</organism>
<accession>A0A9D2HEZ5</accession>
<reference evidence="2" key="1">
    <citation type="journal article" date="2021" name="PeerJ">
        <title>Extensive microbial diversity within the chicken gut microbiome revealed by metagenomics and culture.</title>
        <authorList>
            <person name="Gilroy R."/>
            <person name="Ravi A."/>
            <person name="Getino M."/>
            <person name="Pursley I."/>
            <person name="Horton D.L."/>
            <person name="Alikhan N.F."/>
            <person name="Baker D."/>
            <person name="Gharbi K."/>
            <person name="Hall N."/>
            <person name="Watson M."/>
            <person name="Adriaenssens E.M."/>
            <person name="Foster-Nyarko E."/>
            <person name="Jarju S."/>
            <person name="Secka A."/>
            <person name="Antonio M."/>
            <person name="Oren A."/>
            <person name="Chaudhuri R.R."/>
            <person name="La Ragione R."/>
            <person name="Hildebrand F."/>
            <person name="Pallen M.J."/>
        </authorList>
    </citation>
    <scope>NUCLEOTIDE SEQUENCE</scope>
    <source>
        <strain evidence="2">CHK186-16707</strain>
    </source>
</reference>
<evidence type="ECO:0000313" key="2">
    <source>
        <dbReference type="EMBL" id="HJA09244.1"/>
    </source>
</evidence>
<dbReference type="Pfam" id="PF04015">
    <property type="entry name" value="DUF362"/>
    <property type="match status" value="1"/>
</dbReference>
<name>A0A9D2HEZ5_9BACT</name>
<dbReference type="Proteomes" id="UP000824225">
    <property type="component" value="Unassembled WGS sequence"/>
</dbReference>
<proteinExistence type="predicted"/>
<evidence type="ECO:0000259" key="1">
    <source>
        <dbReference type="Pfam" id="PF04015"/>
    </source>
</evidence>
<reference evidence="2" key="2">
    <citation type="submission" date="2021-04" db="EMBL/GenBank/DDBJ databases">
        <authorList>
            <person name="Gilroy R."/>
        </authorList>
    </citation>
    <scope>NUCLEOTIDE SEQUENCE</scope>
    <source>
        <strain evidence="2">CHK186-16707</strain>
    </source>
</reference>
<comment type="caution">
    <text evidence="2">The sequence shown here is derived from an EMBL/GenBank/DDBJ whole genome shotgun (WGS) entry which is preliminary data.</text>
</comment>
<dbReference type="InterPro" id="IPR007160">
    <property type="entry name" value="DUF362"/>
</dbReference>
<dbReference type="AlphaFoldDB" id="A0A9D2HEZ5"/>
<dbReference type="EMBL" id="DXAN01000028">
    <property type="protein sequence ID" value="HJA09244.1"/>
    <property type="molecule type" value="Genomic_DNA"/>
</dbReference>
<gene>
    <name evidence="2" type="ORF">H9962_08670</name>
</gene>
<protein>
    <submittedName>
        <fullName evidence="2">DUF362 domain-containing protein</fullName>
    </submittedName>
</protein>
<evidence type="ECO:0000313" key="3">
    <source>
        <dbReference type="Proteomes" id="UP000824225"/>
    </source>
</evidence>
<sequence length="307" mass="31938">MKVNAPSVALAACSGYDAAAPAVCAALEASGWTPGRGAVVLVKPNLLRSVPLACTHPRVVAAACSWLLDQGARVRVADSPGFGTAVGVARAVGLTEALRPLGLNVSPLDRPVPISLGRGGRWGVSRLALESDALLSVPKVKVHAMMRLSLSLKNLFGCVCGLRKAWAHTRQGGRSDDFVSGLLDLYAALPPVTALADGVEAMHVTGPSDGQPFPLGLVGASTVAAALDAVLSALLGARPVDVPLWAEAIRRGLPGTDPAVLRYPLERPENFAVGGFELPATLDDISFRPHRLALSLSRRVIRAWRGA</sequence>